<accession>A0A174BXS9</accession>
<feature type="compositionally biased region" description="Basic and acidic residues" evidence="1">
    <location>
        <begin position="157"/>
        <end position="173"/>
    </location>
</feature>
<evidence type="ECO:0000256" key="1">
    <source>
        <dbReference type="SAM" id="MobiDB-lite"/>
    </source>
</evidence>
<feature type="region of interest" description="Disordered" evidence="1">
    <location>
        <begin position="157"/>
        <end position="225"/>
    </location>
</feature>
<dbReference type="eggNOG" id="COG3064">
    <property type="taxonomic scope" value="Bacteria"/>
</dbReference>
<protein>
    <submittedName>
        <fullName evidence="4">Nucleic-acid-binding protein possibly involved in ribosomal biogenesis</fullName>
    </submittedName>
</protein>
<dbReference type="GO" id="GO:0005886">
    <property type="term" value="C:plasma membrane"/>
    <property type="evidence" value="ECO:0007669"/>
    <property type="project" value="TreeGrafter"/>
</dbReference>
<gene>
    <name evidence="4" type="ORF">ERS852385_02026</name>
</gene>
<dbReference type="STRING" id="187979.ERS852385_02026"/>
<reference evidence="4 5" key="1">
    <citation type="submission" date="2015-09" db="EMBL/GenBank/DDBJ databases">
        <authorList>
            <consortium name="Pathogen Informatics"/>
        </authorList>
    </citation>
    <scope>NUCLEOTIDE SEQUENCE [LARGE SCALE GENOMIC DNA]</scope>
    <source>
        <strain evidence="4 5">2789STDY5608828</strain>
    </source>
</reference>
<dbReference type="Proteomes" id="UP000095546">
    <property type="component" value="Unassembled WGS sequence"/>
</dbReference>
<keyword evidence="2" id="KW-0732">Signal</keyword>
<dbReference type="GO" id="GO:1901981">
    <property type="term" value="F:phosphatidylinositol phosphate binding"/>
    <property type="evidence" value="ECO:0007669"/>
    <property type="project" value="TreeGrafter"/>
</dbReference>
<dbReference type="GO" id="GO:0035727">
    <property type="term" value="F:lysophosphatidic acid binding"/>
    <property type="evidence" value="ECO:0007669"/>
    <property type="project" value="TreeGrafter"/>
</dbReference>
<dbReference type="PROSITE" id="PS51494">
    <property type="entry name" value="SPOIVB"/>
    <property type="match status" value="1"/>
</dbReference>
<feature type="region of interest" description="Disordered" evidence="1">
    <location>
        <begin position="236"/>
        <end position="255"/>
    </location>
</feature>
<feature type="signal peptide" evidence="2">
    <location>
        <begin position="1"/>
        <end position="27"/>
    </location>
</feature>
<evidence type="ECO:0000313" key="4">
    <source>
        <dbReference type="EMBL" id="CUO05594.1"/>
    </source>
</evidence>
<dbReference type="InterPro" id="IPR009003">
    <property type="entry name" value="Peptidase_S1_PA"/>
</dbReference>
<dbReference type="InterPro" id="IPR008763">
    <property type="entry name" value="Peptidase_S55"/>
</dbReference>
<dbReference type="GO" id="GO:0042246">
    <property type="term" value="P:tissue regeneration"/>
    <property type="evidence" value="ECO:0007669"/>
    <property type="project" value="TreeGrafter"/>
</dbReference>
<proteinExistence type="predicted"/>
<dbReference type="AlphaFoldDB" id="A0A174BXS9"/>
<dbReference type="EMBL" id="CYYU01000023">
    <property type="protein sequence ID" value="CUO05594.1"/>
    <property type="molecule type" value="Genomic_DNA"/>
</dbReference>
<organism evidence="4 5">
    <name type="scientific">Mitsuokella jalaludinii</name>
    <dbReference type="NCBI Taxonomy" id="187979"/>
    <lineage>
        <taxon>Bacteria</taxon>
        <taxon>Bacillati</taxon>
        <taxon>Bacillota</taxon>
        <taxon>Negativicutes</taxon>
        <taxon>Selenomonadales</taxon>
        <taxon>Selenomonadaceae</taxon>
        <taxon>Mitsuokella</taxon>
    </lineage>
</organism>
<feature type="domain" description="Peptidase S55" evidence="3">
    <location>
        <begin position="1"/>
        <end position="146"/>
    </location>
</feature>
<keyword evidence="5" id="KW-1185">Reference proteome</keyword>
<feature type="compositionally biased region" description="Basic and acidic residues" evidence="1">
    <location>
        <begin position="185"/>
        <end position="225"/>
    </location>
</feature>
<feature type="chain" id="PRO_5008018806" evidence="2">
    <location>
        <begin position="28"/>
        <end position="734"/>
    </location>
</feature>
<sequence>MHRFMKKVIATGIAAMCFATAAVPAHAMDPILPFRDVKGGMTGTAYTVVDSSGEIRSFDVDIVGNMDNGKGSSRMIMARARGPVIEQAGGILQGMSGSPVYVNGRLVGAVAAGIKEMTPYTFFITPIEDMMKLWTMPDTKNKTRLKTVNMHKVVEERKKQAAKEKEEENKKAETSGNAILNRIMDVIHEAEDTSKETKAKQEAAEKETAEKEKAEAEKAKSAAAKAADKAAAEDAAKAKEAADTPAEDAATAEDKAAVDEAAKAATPVKDAAAAKTAAAAEDKAQAEAEGEKALTKQPKAVMYLSGFSQPGIDFLQKNVPVGRDVTFMPMGVRTEGEGNTLYNASLKPGSAVGVAIVYGDFAVGATGTVTAVDGKKILGFGHPFLHRGNVNYFMTDATVVGTISGQSNGMKIANIGNIIGRISQDRETGIAGTIGDFPTVVPVKVRIKDTTLGRTDDYGARIAYDEDFLPELSGGIAYAAMTKTSDTLAGSTANVHFTIRTNAAEGGKFERSNMFYNTADVGQIAVGELMQAMSIVCSNTEQESDIVDVQVDVQMENGRKTATLLSAVPDKATVKPGDLVKFTTTIKPYRRDKETLLIPYRVPVTAPEGPLTLDIRGGGVAPIAQLKLLQQTGLDLIAQENKTATTKDKLQGLKRTGRNNEIIIAPGAQAQVMTPAQQRKAAREAAKAAREAAQQRKFSFSLNKPKNENAGETKFTTNYIIDNVIHSTLQVERK</sequence>
<dbReference type="PANTHER" id="PTHR10699:SF15">
    <property type="entry name" value="NEUROMODULIN"/>
    <property type="match status" value="1"/>
</dbReference>
<evidence type="ECO:0000313" key="5">
    <source>
        <dbReference type="Proteomes" id="UP000095546"/>
    </source>
</evidence>
<name>A0A174BXS9_9FIRM</name>
<evidence type="ECO:0000259" key="3">
    <source>
        <dbReference type="PROSITE" id="PS51494"/>
    </source>
</evidence>
<dbReference type="Pfam" id="PF05580">
    <property type="entry name" value="Peptidase_S55"/>
    <property type="match status" value="1"/>
</dbReference>
<dbReference type="SUPFAM" id="SSF50494">
    <property type="entry name" value="Trypsin-like serine proteases"/>
    <property type="match status" value="1"/>
</dbReference>
<dbReference type="GO" id="GO:0001786">
    <property type="term" value="F:phosphatidylserine binding"/>
    <property type="evidence" value="ECO:0007669"/>
    <property type="project" value="TreeGrafter"/>
</dbReference>
<dbReference type="GO" id="GO:0005737">
    <property type="term" value="C:cytoplasm"/>
    <property type="evidence" value="ECO:0007669"/>
    <property type="project" value="TreeGrafter"/>
</dbReference>
<dbReference type="PANTHER" id="PTHR10699">
    <property type="entry name" value="NEUROMODULIN"/>
    <property type="match status" value="1"/>
</dbReference>
<dbReference type="GO" id="GO:0005516">
    <property type="term" value="F:calmodulin binding"/>
    <property type="evidence" value="ECO:0007669"/>
    <property type="project" value="TreeGrafter"/>
</dbReference>
<evidence type="ECO:0000256" key="2">
    <source>
        <dbReference type="SAM" id="SignalP"/>
    </source>
</evidence>